<dbReference type="InterPro" id="IPR012787">
    <property type="entry name" value="TF_PcaQ"/>
</dbReference>
<dbReference type="NCBIfam" id="TIGR02424">
    <property type="entry name" value="TF_pcaQ"/>
    <property type="match status" value="1"/>
</dbReference>
<evidence type="ECO:0000256" key="4">
    <source>
        <dbReference type="ARBA" id="ARBA00023163"/>
    </source>
</evidence>
<reference evidence="6 7" key="1">
    <citation type="submission" date="2017-05" db="EMBL/GenBank/DDBJ databases">
        <authorList>
            <person name="Song R."/>
            <person name="Chenine A.L."/>
            <person name="Ruprecht R.M."/>
        </authorList>
    </citation>
    <scope>NUCLEOTIDE SEQUENCE [LARGE SCALE GENOMIC DNA]</scope>
    <source>
        <strain evidence="6 7">CECT 8899</strain>
    </source>
</reference>
<dbReference type="PANTHER" id="PTHR30419">
    <property type="entry name" value="HTH-TYPE TRANSCRIPTIONAL REGULATOR YBHD"/>
    <property type="match status" value="1"/>
</dbReference>
<accession>A0A238LKX0</accession>
<evidence type="ECO:0000256" key="2">
    <source>
        <dbReference type="ARBA" id="ARBA00023015"/>
    </source>
</evidence>
<dbReference type="InterPro" id="IPR000847">
    <property type="entry name" value="LysR_HTH_N"/>
</dbReference>
<dbReference type="RefSeq" id="WP_093994201.1">
    <property type="nucleotide sequence ID" value="NZ_FXZK01000016.1"/>
</dbReference>
<dbReference type="GO" id="GO:0005829">
    <property type="term" value="C:cytosol"/>
    <property type="evidence" value="ECO:0007669"/>
    <property type="project" value="TreeGrafter"/>
</dbReference>
<sequence>MDRRIKFRHLEAFVAIARAKRLNRAAEQLNLTQSAISKTLKDLEDILGVTLILRGRAGVSLTDQGEIFLQYAEQSTGALRQGLNSIAKLDAGGAATLRVGVLPSIAASVVPLATERFRAQSPDTELSIQEGAHATLTDRLRAGELDLVVGRLGRPDTMVSLSFSQLYSETVVVVVAPDHPLIHATSLDQLSETLVIYPPKDAAVRPLLARAMIAAGLPLFQNRIESVSAAFGRAMALGPLRAAWFISRGVVAEELAQGTLIALPIDLRSTEGPVGIMARSEERPSAVARLFRQALIEVSAARPAG</sequence>
<organism evidence="6 7">
    <name type="scientific">Flavimaricola marinus</name>
    <dbReference type="NCBI Taxonomy" id="1819565"/>
    <lineage>
        <taxon>Bacteria</taxon>
        <taxon>Pseudomonadati</taxon>
        <taxon>Pseudomonadota</taxon>
        <taxon>Alphaproteobacteria</taxon>
        <taxon>Rhodobacterales</taxon>
        <taxon>Paracoccaceae</taxon>
        <taxon>Flavimaricola</taxon>
    </lineage>
</organism>
<dbReference type="GO" id="GO:0045893">
    <property type="term" value="P:positive regulation of DNA-templated transcription"/>
    <property type="evidence" value="ECO:0007669"/>
    <property type="project" value="InterPro"/>
</dbReference>
<dbReference type="PANTHER" id="PTHR30419:SF8">
    <property type="entry name" value="NITROGEN ASSIMILATION TRANSCRIPTIONAL ACTIVATOR-RELATED"/>
    <property type="match status" value="1"/>
</dbReference>
<feature type="domain" description="HTH lysR-type" evidence="5">
    <location>
        <begin position="5"/>
        <end position="62"/>
    </location>
</feature>
<dbReference type="GO" id="GO:0003700">
    <property type="term" value="F:DNA-binding transcription factor activity"/>
    <property type="evidence" value="ECO:0007669"/>
    <property type="project" value="InterPro"/>
</dbReference>
<keyword evidence="7" id="KW-1185">Reference proteome</keyword>
<dbReference type="OrthoDB" id="9814165at2"/>
<dbReference type="InterPro" id="IPR050950">
    <property type="entry name" value="HTH-type_LysR_regulators"/>
</dbReference>
<dbReference type="Gene3D" id="1.10.10.10">
    <property type="entry name" value="Winged helix-like DNA-binding domain superfamily/Winged helix DNA-binding domain"/>
    <property type="match status" value="1"/>
</dbReference>
<keyword evidence="4" id="KW-0804">Transcription</keyword>
<dbReference type="Gene3D" id="3.40.190.10">
    <property type="entry name" value="Periplasmic binding protein-like II"/>
    <property type="match status" value="2"/>
</dbReference>
<dbReference type="PRINTS" id="PR00039">
    <property type="entry name" value="HTHLYSR"/>
</dbReference>
<keyword evidence="3" id="KW-0238">DNA-binding</keyword>
<name>A0A238LKX0_9RHOB</name>
<proteinExistence type="inferred from homology"/>
<dbReference type="Pfam" id="PF00126">
    <property type="entry name" value="HTH_1"/>
    <property type="match status" value="1"/>
</dbReference>
<gene>
    <name evidence="6" type="primary">hcaR_3</name>
    <name evidence="6" type="ORF">LOM8899_04209</name>
</gene>
<dbReference type="Proteomes" id="UP000201613">
    <property type="component" value="Unassembled WGS sequence"/>
</dbReference>
<dbReference type="InterPro" id="IPR036388">
    <property type="entry name" value="WH-like_DNA-bd_sf"/>
</dbReference>
<dbReference type="InterPro" id="IPR036390">
    <property type="entry name" value="WH_DNA-bd_sf"/>
</dbReference>
<dbReference type="EMBL" id="FXZK01000016">
    <property type="protein sequence ID" value="SMY10035.1"/>
    <property type="molecule type" value="Genomic_DNA"/>
</dbReference>
<keyword evidence="2" id="KW-0805">Transcription regulation</keyword>
<evidence type="ECO:0000259" key="5">
    <source>
        <dbReference type="PROSITE" id="PS50931"/>
    </source>
</evidence>
<dbReference type="PROSITE" id="PS50931">
    <property type="entry name" value="HTH_LYSR"/>
    <property type="match status" value="1"/>
</dbReference>
<dbReference type="SUPFAM" id="SSF53850">
    <property type="entry name" value="Periplasmic binding protein-like II"/>
    <property type="match status" value="1"/>
</dbReference>
<dbReference type="FunFam" id="1.10.10.10:FF:000001">
    <property type="entry name" value="LysR family transcriptional regulator"/>
    <property type="match status" value="1"/>
</dbReference>
<comment type="similarity">
    <text evidence="1">Belongs to the LysR transcriptional regulatory family.</text>
</comment>
<evidence type="ECO:0000313" key="6">
    <source>
        <dbReference type="EMBL" id="SMY10035.1"/>
    </source>
</evidence>
<dbReference type="GO" id="GO:0019619">
    <property type="term" value="P:3,4-dihydroxybenzoate catabolic process"/>
    <property type="evidence" value="ECO:0007669"/>
    <property type="project" value="InterPro"/>
</dbReference>
<dbReference type="SUPFAM" id="SSF46785">
    <property type="entry name" value="Winged helix' DNA-binding domain"/>
    <property type="match status" value="1"/>
</dbReference>
<protein>
    <submittedName>
        <fullName evidence="6">Hca operon transcriptional activator</fullName>
    </submittedName>
</protein>
<evidence type="ECO:0000256" key="1">
    <source>
        <dbReference type="ARBA" id="ARBA00009437"/>
    </source>
</evidence>
<evidence type="ECO:0000256" key="3">
    <source>
        <dbReference type="ARBA" id="ARBA00023125"/>
    </source>
</evidence>
<dbReference type="InterPro" id="IPR005119">
    <property type="entry name" value="LysR_subst-bd"/>
</dbReference>
<evidence type="ECO:0000313" key="7">
    <source>
        <dbReference type="Proteomes" id="UP000201613"/>
    </source>
</evidence>
<dbReference type="Pfam" id="PF03466">
    <property type="entry name" value="LysR_substrate"/>
    <property type="match status" value="1"/>
</dbReference>
<dbReference type="AlphaFoldDB" id="A0A238LKX0"/>
<dbReference type="GO" id="GO:0003677">
    <property type="term" value="F:DNA binding"/>
    <property type="evidence" value="ECO:0007669"/>
    <property type="project" value="UniProtKB-KW"/>
</dbReference>